<name>A0A379DBX4_9FIRM</name>
<proteinExistence type="inferred from homology"/>
<dbReference type="Pfam" id="PF04552">
    <property type="entry name" value="Sigma54_DBD"/>
    <property type="match status" value="1"/>
</dbReference>
<evidence type="ECO:0000256" key="4">
    <source>
        <dbReference type="ARBA" id="ARBA00022695"/>
    </source>
</evidence>
<dbReference type="PIRSF" id="PIRSF000774">
    <property type="entry name" value="RpoN"/>
    <property type="match status" value="1"/>
</dbReference>
<dbReference type="PRINTS" id="PR00045">
    <property type="entry name" value="SIGMA54FCT"/>
</dbReference>
<evidence type="ECO:0000313" key="11">
    <source>
        <dbReference type="EMBL" id="SUB75454.1"/>
    </source>
</evidence>
<dbReference type="InterPro" id="IPR038709">
    <property type="entry name" value="RpoN_core-bd_sf"/>
</dbReference>
<gene>
    <name evidence="11" type="ORF">NCTC11088_01249</name>
</gene>
<sequence>MLKLDLKLQPKLNISNGLIQSLEILSMNSFELETFLKDESEENVMLDFKSRLEDERYVKSLKSKVGSVNHSENFIEELAFQEIDLTEYLLEQLRECEIDKDIAKIVHYLILNLDESGYLKIKLEEVAKTLSQSIEQVKNAHSMLLKFEPLGIGARNLSECLISQVPKSETKLRELIEFHLEDVAKNKISKIAESLGVTEQEVTLLISSLKKLNPKPGQAYQTQKRVEYVIPDVFVEVDNRDVLIKMDLVNNIHLNESYLNMLSTEIDEETKEFLKNKLNRTVLLMKSVEMRNKTLKEVMEYVINHQRDFFIYDLPLKPLRQRDVANDLSISISTVSRAINGKYLEYKKGAIALKSLFAGATLSNTVSKDYIKKKIRELIMAEDNSKPLSDSKIVAILEEDGIEIKRRTVQKYRDELGIASSQVRRRYEKTT</sequence>
<feature type="domain" description="RNA polymerase sigma factor 54 DNA-binding" evidence="9">
    <location>
        <begin position="272"/>
        <end position="426"/>
    </location>
</feature>
<keyword evidence="5" id="KW-0805">Transcription regulation</keyword>
<keyword evidence="8" id="KW-0804">Transcription</keyword>
<accession>A0A379DBX4</accession>
<dbReference type="PROSITE" id="PS50044">
    <property type="entry name" value="SIGMA54_3"/>
    <property type="match status" value="1"/>
</dbReference>
<keyword evidence="6" id="KW-0731">Sigma factor</keyword>
<dbReference type="GO" id="GO:0001216">
    <property type="term" value="F:DNA-binding transcription activator activity"/>
    <property type="evidence" value="ECO:0007669"/>
    <property type="project" value="InterPro"/>
</dbReference>
<protein>
    <submittedName>
        <fullName evidence="11">RNA polymerase factor sigma-54</fullName>
    </submittedName>
</protein>
<feature type="domain" description="RNA polymerase sigma factor 54 core-binding" evidence="10">
    <location>
        <begin position="75"/>
        <end position="258"/>
    </location>
</feature>
<dbReference type="PANTHER" id="PTHR32248">
    <property type="entry name" value="RNA POLYMERASE SIGMA-54 FACTOR"/>
    <property type="match status" value="1"/>
</dbReference>
<dbReference type="InterPro" id="IPR007046">
    <property type="entry name" value="RNA_pol_sigma_54_core-bd"/>
</dbReference>
<evidence type="ECO:0000256" key="6">
    <source>
        <dbReference type="ARBA" id="ARBA00023082"/>
    </source>
</evidence>
<evidence type="ECO:0000256" key="8">
    <source>
        <dbReference type="ARBA" id="ARBA00023163"/>
    </source>
</evidence>
<dbReference type="GO" id="GO:0000428">
    <property type="term" value="C:DNA-directed RNA polymerase complex"/>
    <property type="evidence" value="ECO:0007669"/>
    <property type="project" value="UniProtKB-KW"/>
</dbReference>
<evidence type="ECO:0000313" key="12">
    <source>
        <dbReference type="Proteomes" id="UP000254777"/>
    </source>
</evidence>
<dbReference type="Proteomes" id="UP000254777">
    <property type="component" value="Unassembled WGS sequence"/>
</dbReference>
<dbReference type="Pfam" id="PF00309">
    <property type="entry name" value="Sigma54_AID"/>
    <property type="match status" value="1"/>
</dbReference>
<dbReference type="GO" id="GO:0016987">
    <property type="term" value="F:sigma factor activity"/>
    <property type="evidence" value="ECO:0007669"/>
    <property type="project" value="UniProtKB-KW"/>
</dbReference>
<evidence type="ECO:0000256" key="3">
    <source>
        <dbReference type="ARBA" id="ARBA00022679"/>
    </source>
</evidence>
<dbReference type="Gene3D" id="1.10.10.1330">
    <property type="entry name" value="RNA polymerase sigma-54 factor, core-binding domain"/>
    <property type="match status" value="1"/>
</dbReference>
<evidence type="ECO:0000256" key="5">
    <source>
        <dbReference type="ARBA" id="ARBA00023015"/>
    </source>
</evidence>
<dbReference type="EMBL" id="UGTH01000001">
    <property type="protein sequence ID" value="SUB75454.1"/>
    <property type="molecule type" value="Genomic_DNA"/>
</dbReference>
<dbReference type="RefSeq" id="WP_004819872.1">
    <property type="nucleotide sequence ID" value="NZ_UGTH01000001.1"/>
</dbReference>
<dbReference type="GO" id="GO:0016779">
    <property type="term" value="F:nucleotidyltransferase activity"/>
    <property type="evidence" value="ECO:0007669"/>
    <property type="project" value="UniProtKB-KW"/>
</dbReference>
<evidence type="ECO:0000259" key="9">
    <source>
        <dbReference type="Pfam" id="PF04552"/>
    </source>
</evidence>
<keyword evidence="7" id="KW-0238">DNA-binding</keyword>
<dbReference type="PANTHER" id="PTHR32248:SF4">
    <property type="entry name" value="RNA POLYMERASE SIGMA-54 FACTOR"/>
    <property type="match status" value="1"/>
</dbReference>
<comment type="similarity">
    <text evidence="1">Belongs to the sigma-54 factor family.</text>
</comment>
<dbReference type="Gene3D" id="1.10.10.60">
    <property type="entry name" value="Homeodomain-like"/>
    <property type="match status" value="1"/>
</dbReference>
<dbReference type="InterPro" id="IPR000394">
    <property type="entry name" value="RNA_pol_sigma_54"/>
</dbReference>
<keyword evidence="4" id="KW-0548">Nucleotidyltransferase</keyword>
<keyword evidence="3" id="KW-0808">Transferase</keyword>
<reference evidence="11 12" key="1">
    <citation type="submission" date="2018-06" db="EMBL/GenBank/DDBJ databases">
        <authorList>
            <consortium name="Pathogen Informatics"/>
            <person name="Doyle S."/>
        </authorList>
    </citation>
    <scope>NUCLEOTIDE SEQUENCE [LARGE SCALE GENOMIC DNA]</scope>
    <source>
        <strain evidence="11 12">NCTC11088</strain>
    </source>
</reference>
<dbReference type="GO" id="GO:0006352">
    <property type="term" value="P:DNA-templated transcription initiation"/>
    <property type="evidence" value="ECO:0007669"/>
    <property type="project" value="InterPro"/>
</dbReference>
<dbReference type="Pfam" id="PF04963">
    <property type="entry name" value="Sigma54_CBD"/>
    <property type="match status" value="1"/>
</dbReference>
<evidence type="ECO:0000256" key="1">
    <source>
        <dbReference type="ARBA" id="ARBA00008798"/>
    </source>
</evidence>
<keyword evidence="2" id="KW-0240">DNA-directed RNA polymerase</keyword>
<dbReference type="InterPro" id="IPR007634">
    <property type="entry name" value="RNA_pol_sigma_54_DNA-bd"/>
</dbReference>
<evidence type="ECO:0000256" key="2">
    <source>
        <dbReference type="ARBA" id="ARBA00022478"/>
    </source>
</evidence>
<evidence type="ECO:0000256" key="7">
    <source>
        <dbReference type="ARBA" id="ARBA00023125"/>
    </source>
</evidence>
<dbReference type="NCBIfam" id="TIGR02395">
    <property type="entry name" value="rpoN_sigma"/>
    <property type="match status" value="1"/>
</dbReference>
<dbReference type="AlphaFoldDB" id="A0A379DBX4"/>
<dbReference type="GO" id="GO:0003677">
    <property type="term" value="F:DNA binding"/>
    <property type="evidence" value="ECO:0007669"/>
    <property type="project" value="UniProtKB-KW"/>
</dbReference>
<organism evidence="11 12">
    <name type="scientific">Peptoniphilus indolicus</name>
    <dbReference type="NCBI Taxonomy" id="33030"/>
    <lineage>
        <taxon>Bacteria</taxon>
        <taxon>Bacillati</taxon>
        <taxon>Bacillota</taxon>
        <taxon>Tissierellia</taxon>
        <taxon>Tissierellales</taxon>
        <taxon>Peptoniphilaceae</taxon>
        <taxon>Peptoniphilus</taxon>
    </lineage>
</organism>
<evidence type="ECO:0000259" key="10">
    <source>
        <dbReference type="Pfam" id="PF04963"/>
    </source>
</evidence>